<gene>
    <name evidence="1" type="ORF">PGTUg99_024957</name>
</gene>
<sequence length="66" mass="7441">MTILFVAVPSRGSKLFTIRTPNEPTSTTLLYIDNPEHASPTCLDILILIRSIGRRFLLGRQLHFTS</sequence>
<accession>A0A5B0R6E8</accession>
<proteinExistence type="predicted"/>
<comment type="caution">
    <text evidence="1">The sequence shown here is derived from an EMBL/GenBank/DDBJ whole genome shotgun (WGS) entry which is preliminary data.</text>
</comment>
<name>A0A5B0R6E8_PUCGR</name>
<dbReference type="AlphaFoldDB" id="A0A5B0R6E8"/>
<dbReference type="Proteomes" id="UP000325313">
    <property type="component" value="Unassembled WGS sequence"/>
</dbReference>
<protein>
    <submittedName>
        <fullName evidence="1">Uncharacterized protein</fullName>
    </submittedName>
</protein>
<reference evidence="1 2" key="1">
    <citation type="submission" date="2019-05" db="EMBL/GenBank/DDBJ databases">
        <title>Emergence of the Ug99 lineage of the wheat stem rust pathogen through somatic hybridization.</title>
        <authorList>
            <person name="Li F."/>
            <person name="Upadhyaya N.M."/>
            <person name="Sperschneider J."/>
            <person name="Matny O."/>
            <person name="Nguyen-Phuc H."/>
            <person name="Mago R."/>
            <person name="Raley C."/>
            <person name="Miller M.E."/>
            <person name="Silverstein K.A.T."/>
            <person name="Henningsen E."/>
            <person name="Hirsch C.D."/>
            <person name="Visser B."/>
            <person name="Pretorius Z.A."/>
            <person name="Steffenson B.J."/>
            <person name="Schwessinger B."/>
            <person name="Dodds P.N."/>
            <person name="Figueroa M."/>
        </authorList>
    </citation>
    <scope>NUCLEOTIDE SEQUENCE [LARGE SCALE GENOMIC DNA]</scope>
    <source>
        <strain evidence="1 2">Ug99</strain>
    </source>
</reference>
<dbReference type="EMBL" id="VDEP01000239">
    <property type="protein sequence ID" value="KAA1121206.1"/>
    <property type="molecule type" value="Genomic_DNA"/>
</dbReference>
<evidence type="ECO:0000313" key="2">
    <source>
        <dbReference type="Proteomes" id="UP000325313"/>
    </source>
</evidence>
<evidence type="ECO:0000313" key="1">
    <source>
        <dbReference type="EMBL" id="KAA1121206.1"/>
    </source>
</evidence>
<organism evidence="1 2">
    <name type="scientific">Puccinia graminis f. sp. tritici</name>
    <dbReference type="NCBI Taxonomy" id="56615"/>
    <lineage>
        <taxon>Eukaryota</taxon>
        <taxon>Fungi</taxon>
        <taxon>Dikarya</taxon>
        <taxon>Basidiomycota</taxon>
        <taxon>Pucciniomycotina</taxon>
        <taxon>Pucciniomycetes</taxon>
        <taxon>Pucciniales</taxon>
        <taxon>Pucciniaceae</taxon>
        <taxon>Puccinia</taxon>
    </lineage>
</organism>